<dbReference type="PANTHER" id="PTHR47371">
    <property type="entry name" value="LIPOTEICHOIC ACID SYNTHASE"/>
    <property type="match status" value="1"/>
</dbReference>
<feature type="transmembrane region" description="Helical" evidence="6">
    <location>
        <begin position="149"/>
        <end position="167"/>
    </location>
</feature>
<keyword evidence="3 6" id="KW-0812">Transmembrane</keyword>
<dbReference type="OrthoDB" id="9777768at2"/>
<dbReference type="PANTHER" id="PTHR47371:SF3">
    <property type="entry name" value="PHOSPHOGLYCEROL TRANSFERASE I"/>
    <property type="match status" value="1"/>
</dbReference>
<reference evidence="8 9" key="1">
    <citation type="submission" date="2017-08" db="EMBL/GenBank/DDBJ databases">
        <title>The whole genome shortgun sequences of strain Leeuwenhoekiella nanhaiensis G18 from the South China Sea.</title>
        <authorList>
            <person name="Liu Q."/>
        </authorList>
    </citation>
    <scope>NUCLEOTIDE SEQUENCE [LARGE SCALE GENOMIC DNA]</scope>
    <source>
        <strain evidence="8 9">G18</strain>
    </source>
</reference>
<feature type="transmembrane region" description="Helical" evidence="6">
    <location>
        <begin position="174"/>
        <end position="192"/>
    </location>
</feature>
<feature type="transmembrane region" description="Helical" evidence="6">
    <location>
        <begin position="21"/>
        <end position="48"/>
    </location>
</feature>
<feature type="transmembrane region" description="Helical" evidence="6">
    <location>
        <begin position="95"/>
        <end position="114"/>
    </location>
</feature>
<dbReference type="CDD" id="cd16015">
    <property type="entry name" value="LTA_synthase"/>
    <property type="match status" value="1"/>
</dbReference>
<dbReference type="InterPro" id="IPR000917">
    <property type="entry name" value="Sulfatase_N"/>
</dbReference>
<evidence type="ECO:0000256" key="5">
    <source>
        <dbReference type="ARBA" id="ARBA00023136"/>
    </source>
</evidence>
<evidence type="ECO:0000259" key="7">
    <source>
        <dbReference type="Pfam" id="PF00884"/>
    </source>
</evidence>
<name>A0A2G1VPT5_9FLAO</name>
<evidence type="ECO:0000313" key="9">
    <source>
        <dbReference type="Proteomes" id="UP000229433"/>
    </source>
</evidence>
<dbReference type="Gene3D" id="3.40.720.10">
    <property type="entry name" value="Alkaline Phosphatase, subunit A"/>
    <property type="match status" value="1"/>
</dbReference>
<dbReference type="SUPFAM" id="SSF53649">
    <property type="entry name" value="Alkaline phosphatase-like"/>
    <property type="match status" value="1"/>
</dbReference>
<dbReference type="Pfam" id="PF00884">
    <property type="entry name" value="Sulfatase"/>
    <property type="match status" value="1"/>
</dbReference>
<keyword evidence="2" id="KW-1003">Cell membrane</keyword>
<dbReference type="AlphaFoldDB" id="A0A2G1VPT5"/>
<keyword evidence="9" id="KW-1185">Reference proteome</keyword>
<feature type="transmembrane region" description="Helical" evidence="6">
    <location>
        <begin position="68"/>
        <end position="88"/>
    </location>
</feature>
<comment type="subcellular location">
    <subcellularLocation>
        <location evidence="1">Cell membrane</location>
        <topology evidence="1">Multi-pass membrane protein</topology>
    </subcellularLocation>
</comment>
<dbReference type="GO" id="GO:0005886">
    <property type="term" value="C:plasma membrane"/>
    <property type="evidence" value="ECO:0007669"/>
    <property type="project" value="UniProtKB-SubCell"/>
</dbReference>
<keyword evidence="4 6" id="KW-1133">Transmembrane helix</keyword>
<sequence length="680" mass="78180">MTRTAPLHNNTRFIDISKTALSQFSGFALFFLIGLFLFRIVELLLIQISHGLPLNFFDLLFKSFVIDLLFWVGILPFTGLLFLSLSLLNQRFTRLLFCFITVLFFCFNLFFIYYHKESLLLLGSDFFGYTFDDVAQTVGASGVLSFQSLFLFLLVLGLIIGGIVYLVPKLLLNWSASLVLLLIAVVMVLFSFPSRLKPRYTEDFANNLITNKSQHFYKEARNYYAGDTFKPDIYASNYLELLNTRLALQNSFDYRYPEYPFLHDADTSDVLGNFLEKRDSPPNLVFIIVEGLGRAFTNDGAYLGNFTPFLDSLSKQSLYFKNFLSNGGRTFAVLPSLLGSEPFAQNGFLALEENMPTQLSLLNILGKNGYETSFYYGGNVSFDNMDGYLRLNKVKRIHGENSFPSSFKKLPEFAGYSWGYGDRELYRHFLQNAQTDTLNAPRLDVLLTVTTHNPFMLVEQQHYLNRFEAYLNTLGLDPGQNDQRKKFAKQLGTVLYADDALKDLFNNYKKRADYKNTIFFITGDHRIPEIPLSTKIDRYHVPFVVYSPLLKRTKEIEAISSHLDVAPSILNYLHNAYAIQLPDQNAFLGKGLDTVETFRNKHQIPIMQTKTDLLDFVMETYHLNGDRLYQIYPNLDEEEIVNDAKKEELKAAFSDFKRRNREIAEGRKLLPDSITNKYAQ</sequence>
<accession>A0A2G1VPT5</accession>
<proteinExistence type="predicted"/>
<dbReference type="RefSeq" id="WP_099646755.1">
    <property type="nucleotide sequence ID" value="NZ_KZ319293.1"/>
</dbReference>
<evidence type="ECO:0000256" key="1">
    <source>
        <dbReference type="ARBA" id="ARBA00004651"/>
    </source>
</evidence>
<keyword evidence="5 6" id="KW-0472">Membrane</keyword>
<gene>
    <name evidence="8" type="ORF">CJ305_13165</name>
</gene>
<evidence type="ECO:0000256" key="3">
    <source>
        <dbReference type="ARBA" id="ARBA00022692"/>
    </source>
</evidence>
<evidence type="ECO:0000256" key="4">
    <source>
        <dbReference type="ARBA" id="ARBA00022989"/>
    </source>
</evidence>
<comment type="caution">
    <text evidence="8">The sequence shown here is derived from an EMBL/GenBank/DDBJ whole genome shotgun (WGS) entry which is preliminary data.</text>
</comment>
<evidence type="ECO:0000256" key="2">
    <source>
        <dbReference type="ARBA" id="ARBA00022475"/>
    </source>
</evidence>
<protein>
    <recommendedName>
        <fullName evidence="7">Sulfatase N-terminal domain-containing protein</fullName>
    </recommendedName>
</protein>
<dbReference type="EMBL" id="NQXA01000011">
    <property type="protein sequence ID" value="PHQ28763.1"/>
    <property type="molecule type" value="Genomic_DNA"/>
</dbReference>
<dbReference type="InterPro" id="IPR050448">
    <property type="entry name" value="OpgB/LTA_synthase_biosynth"/>
</dbReference>
<evidence type="ECO:0000313" key="8">
    <source>
        <dbReference type="EMBL" id="PHQ28763.1"/>
    </source>
</evidence>
<feature type="domain" description="Sulfatase N-terminal" evidence="7">
    <location>
        <begin position="282"/>
        <end position="573"/>
    </location>
</feature>
<dbReference type="Proteomes" id="UP000229433">
    <property type="component" value="Unassembled WGS sequence"/>
</dbReference>
<evidence type="ECO:0000256" key="6">
    <source>
        <dbReference type="SAM" id="Phobius"/>
    </source>
</evidence>
<dbReference type="InterPro" id="IPR017850">
    <property type="entry name" value="Alkaline_phosphatase_core_sf"/>
</dbReference>
<organism evidence="8 9">
    <name type="scientific">Leeuwenhoekiella nanhaiensis</name>
    <dbReference type="NCBI Taxonomy" id="1655491"/>
    <lineage>
        <taxon>Bacteria</taxon>
        <taxon>Pseudomonadati</taxon>
        <taxon>Bacteroidota</taxon>
        <taxon>Flavobacteriia</taxon>
        <taxon>Flavobacteriales</taxon>
        <taxon>Flavobacteriaceae</taxon>
        <taxon>Leeuwenhoekiella</taxon>
    </lineage>
</organism>